<dbReference type="Proteomes" id="UP000736672">
    <property type="component" value="Unassembled WGS sequence"/>
</dbReference>
<feature type="compositionally biased region" description="Acidic residues" evidence="1">
    <location>
        <begin position="283"/>
        <end position="298"/>
    </location>
</feature>
<keyword evidence="3" id="KW-1185">Reference proteome</keyword>
<feature type="compositionally biased region" description="Low complexity" evidence="1">
    <location>
        <begin position="299"/>
        <end position="321"/>
    </location>
</feature>
<evidence type="ECO:0000313" key="2">
    <source>
        <dbReference type="EMBL" id="KAH7274345.1"/>
    </source>
</evidence>
<feature type="compositionally biased region" description="Polar residues" evidence="1">
    <location>
        <begin position="80"/>
        <end position="97"/>
    </location>
</feature>
<feature type="region of interest" description="Disordered" evidence="1">
    <location>
        <begin position="358"/>
        <end position="379"/>
    </location>
</feature>
<name>A0A9P9RDR5_FUSSL</name>
<feature type="compositionally biased region" description="Basic and acidic residues" evidence="1">
    <location>
        <begin position="1"/>
        <end position="12"/>
    </location>
</feature>
<protein>
    <submittedName>
        <fullName evidence="2">Uncharacterized protein</fullName>
    </submittedName>
</protein>
<evidence type="ECO:0000313" key="3">
    <source>
        <dbReference type="Proteomes" id="UP000736672"/>
    </source>
</evidence>
<dbReference type="OrthoDB" id="5244801at2759"/>
<proteinExistence type="predicted"/>
<sequence>MANGFDRLERFFAKKKTPAASADQVEPMAQAVASPTIPQFPSPSFIRPKTSRMAAREEVRKQPASRVPSFPTPISPQRMDFSNAQSPTRSSNSSQAQYLPLKTTFMPTETDSFLDGFDVYQFPRPPTHSGETSTISTCEPKSSIEAPSERSFRPRSLNKRDDGVSRLDTPPSSDLDDDDIRGPRHFLNKELPALPQRKPPTPDTSPELRPIPDSRLKGSKSIDFLNKAVYKDIRRQLAESLDQQSLRRSASQSSLAPSTSRLSLSSSTLREPDFHEFLNLSDDDIAESGPEGLEDLDDSPTSSTAPSTTDSPRQSLLTLTPPYASTPATAAAFEAARIANRYNFDFVYVVNLWPGHARSRTSDSDRDATPFNPLSSGKQPKTMAGRLLAAYGLENVKSPFQICPSAHGKILRTPGWTEYRPTEIRDDEFARGYACAFYTGEYSRAESDISRHSASSAQSMKTDRGIVFAAYRTPRVDGSMAGLSSSPAELASIHKDAEALVEMLIDTHVANRLRQPQYKSHLSEETGPMPKQRLGVL</sequence>
<comment type="caution">
    <text evidence="2">The sequence shown here is derived from an EMBL/GenBank/DDBJ whole genome shotgun (WGS) entry which is preliminary data.</text>
</comment>
<accession>A0A9P9RDR5</accession>
<evidence type="ECO:0000256" key="1">
    <source>
        <dbReference type="SAM" id="MobiDB-lite"/>
    </source>
</evidence>
<organism evidence="2 3">
    <name type="scientific">Fusarium solani</name>
    <name type="common">Filamentous fungus</name>
    <dbReference type="NCBI Taxonomy" id="169388"/>
    <lineage>
        <taxon>Eukaryota</taxon>
        <taxon>Fungi</taxon>
        <taxon>Dikarya</taxon>
        <taxon>Ascomycota</taxon>
        <taxon>Pezizomycotina</taxon>
        <taxon>Sordariomycetes</taxon>
        <taxon>Hypocreomycetidae</taxon>
        <taxon>Hypocreales</taxon>
        <taxon>Nectriaceae</taxon>
        <taxon>Fusarium</taxon>
        <taxon>Fusarium solani species complex</taxon>
    </lineage>
</organism>
<feature type="region of interest" description="Disordered" evidence="1">
    <location>
        <begin position="283"/>
        <end position="321"/>
    </location>
</feature>
<feature type="compositionally biased region" description="Polar residues" evidence="1">
    <location>
        <begin position="129"/>
        <end position="140"/>
    </location>
</feature>
<reference evidence="2" key="1">
    <citation type="journal article" date="2021" name="Nat. Commun.">
        <title>Genetic determinants of endophytism in the Arabidopsis root mycobiome.</title>
        <authorList>
            <person name="Mesny F."/>
            <person name="Miyauchi S."/>
            <person name="Thiergart T."/>
            <person name="Pickel B."/>
            <person name="Atanasova L."/>
            <person name="Karlsson M."/>
            <person name="Huettel B."/>
            <person name="Barry K.W."/>
            <person name="Haridas S."/>
            <person name="Chen C."/>
            <person name="Bauer D."/>
            <person name="Andreopoulos W."/>
            <person name="Pangilinan J."/>
            <person name="LaButti K."/>
            <person name="Riley R."/>
            <person name="Lipzen A."/>
            <person name="Clum A."/>
            <person name="Drula E."/>
            <person name="Henrissat B."/>
            <person name="Kohler A."/>
            <person name="Grigoriev I.V."/>
            <person name="Martin F.M."/>
            <person name="Hacquard S."/>
        </authorList>
    </citation>
    <scope>NUCLEOTIDE SEQUENCE</scope>
    <source>
        <strain evidence="2">FSSC 5 MPI-SDFR-AT-0091</strain>
    </source>
</reference>
<gene>
    <name evidence="2" type="ORF">B0J15DRAFT_127440</name>
</gene>
<dbReference type="EMBL" id="JAGTJS010000002">
    <property type="protein sequence ID" value="KAH7274345.1"/>
    <property type="molecule type" value="Genomic_DNA"/>
</dbReference>
<feature type="region of interest" description="Disordered" evidence="1">
    <location>
        <begin position="124"/>
        <end position="219"/>
    </location>
</feature>
<feature type="compositionally biased region" description="Basic and acidic residues" evidence="1">
    <location>
        <begin position="147"/>
        <end position="165"/>
    </location>
</feature>
<feature type="region of interest" description="Disordered" evidence="1">
    <location>
        <begin position="242"/>
        <end position="267"/>
    </location>
</feature>
<dbReference type="AlphaFoldDB" id="A0A9P9RDR5"/>
<feature type="region of interest" description="Disordered" evidence="1">
    <location>
        <begin position="1"/>
        <end position="100"/>
    </location>
</feature>
<feature type="region of interest" description="Disordered" evidence="1">
    <location>
        <begin position="518"/>
        <end position="537"/>
    </location>
</feature>